<dbReference type="SUPFAM" id="SSF56935">
    <property type="entry name" value="Porins"/>
    <property type="match status" value="1"/>
</dbReference>
<proteinExistence type="inferred from homology"/>
<evidence type="ECO:0000256" key="6">
    <source>
        <dbReference type="ARBA" id="ARBA00023004"/>
    </source>
</evidence>
<keyword evidence="2 11" id="KW-0813">Transport</keyword>
<feature type="domain" description="TonB-dependent receptor plug" evidence="15">
    <location>
        <begin position="42"/>
        <end position="148"/>
    </location>
</feature>
<comment type="subcellular location">
    <subcellularLocation>
        <location evidence="1 11">Cell outer membrane</location>
        <topology evidence="1 11">Multi-pass membrane protein</topology>
    </subcellularLocation>
</comment>
<feature type="signal peptide" evidence="13">
    <location>
        <begin position="1"/>
        <end position="24"/>
    </location>
</feature>
<evidence type="ECO:0000259" key="14">
    <source>
        <dbReference type="Pfam" id="PF00593"/>
    </source>
</evidence>
<feature type="domain" description="TonB-dependent receptor-like beta-barrel" evidence="14">
    <location>
        <begin position="271"/>
        <end position="703"/>
    </location>
</feature>
<evidence type="ECO:0000256" key="9">
    <source>
        <dbReference type="ARBA" id="ARBA00023136"/>
    </source>
</evidence>
<organism evidence="16 17">
    <name type="scientific">Gammaproteobacteria bacterium LSUCC0057</name>
    <dbReference type="NCBI Taxonomy" id="2559237"/>
    <lineage>
        <taxon>Bacteria</taxon>
        <taxon>Pseudomonadati</taxon>
        <taxon>Pseudomonadota</taxon>
        <taxon>Gammaproteobacteria</taxon>
        <taxon>Cellvibrionales</taxon>
        <taxon>Porticoccaceae</taxon>
        <taxon>SAR92 clade</taxon>
    </lineage>
</organism>
<sequence length="744" mass="81844">MKMFRLNKLSAALLASSVAMSASAAVLEEVVITAQKREQGLQDVGISVSAMTGDQMEALGFDNAQQVTAMAPGVSTVQPNGEANYSIAIRGVANSDFTTNVESPVAMYVDEVYISQMSGAGFALFDMERVEILRGPQGTLFGRNATGGLAHFITRKPSQEADGYAKVTLGDYNQIRFEGAAGGAITDNLSARVSVATHDNDGYITNRLGGDLNNANDRAGRVQFLYTPSDETEILLNARFATQDIDTGFFENVSSIRPGELTPDEMNPVLEYIDNDGDVFAGDYDDPGFNDLETSGYTLTVSHDMGGANLTSITDFSSVERRYIEDSDASPLSFFNFFLTTDAEQFSQELRLDGETDTMKWVAGFYYLDLDISDANGAVTDPFVGPAETEGAEAGLFNPYTSKLQSTSLFGQLEFSLSEQLTLIAGARVIQDEKEFDFTVNYVEFLDPDSDAFDSSANHANLTVFGDLVGAPGYGEYSGDRKDTEVSARLQLDYRLSDETLLYTSWNRGVKGGGYNAPIFPLSEPLDYTDEVMSYDPEQLDAFEVGFKHEFMDGKARLNGAAYYYDYNDYQTFYIVGIDTITFNSDAEAQGFELELQASPAEGWDILLGAAYSDIDVDLPDGRTTRPVQSPEWNFNAMVRYEWEIAQGGRVALQADSMYRSEHVFAMTGAETVEEDGYAISNVSLTYSAPGDQWQVSAFVENVTDEEYLVQTFDLSSTDVFGLTEQYYGRPQWWGVSFKYNWGN</sequence>
<keyword evidence="3 11" id="KW-1134">Transmembrane beta strand</keyword>
<feature type="chain" id="PRO_5021441649" evidence="13">
    <location>
        <begin position="25"/>
        <end position="744"/>
    </location>
</feature>
<gene>
    <name evidence="16" type="ORF">E3W66_01085</name>
</gene>
<evidence type="ECO:0000256" key="2">
    <source>
        <dbReference type="ARBA" id="ARBA00022448"/>
    </source>
</evidence>
<dbReference type="PANTHER" id="PTHR32552:SF81">
    <property type="entry name" value="TONB-DEPENDENT OUTER MEMBRANE RECEPTOR"/>
    <property type="match status" value="1"/>
</dbReference>
<keyword evidence="13" id="KW-0732">Signal</keyword>
<name>A0A4Y8UI98_9GAMM</name>
<evidence type="ECO:0000313" key="16">
    <source>
        <dbReference type="EMBL" id="TFH68586.1"/>
    </source>
</evidence>
<evidence type="ECO:0000256" key="13">
    <source>
        <dbReference type="SAM" id="SignalP"/>
    </source>
</evidence>
<dbReference type="EMBL" id="SPIA01000001">
    <property type="protein sequence ID" value="TFH68586.1"/>
    <property type="molecule type" value="Genomic_DNA"/>
</dbReference>
<keyword evidence="6" id="KW-0408">Iron</keyword>
<evidence type="ECO:0000256" key="5">
    <source>
        <dbReference type="ARBA" id="ARBA00022692"/>
    </source>
</evidence>
<dbReference type="Pfam" id="PF00593">
    <property type="entry name" value="TonB_dep_Rec_b-barrel"/>
    <property type="match status" value="1"/>
</dbReference>
<keyword evidence="5 11" id="KW-0812">Transmembrane</keyword>
<keyword evidence="7" id="KW-0406">Ion transport</keyword>
<keyword evidence="9 11" id="KW-0472">Membrane</keyword>
<evidence type="ECO:0000259" key="15">
    <source>
        <dbReference type="Pfam" id="PF07715"/>
    </source>
</evidence>
<evidence type="ECO:0000256" key="1">
    <source>
        <dbReference type="ARBA" id="ARBA00004571"/>
    </source>
</evidence>
<accession>A0A4Y8UI98</accession>
<evidence type="ECO:0000256" key="11">
    <source>
        <dbReference type="PROSITE-ProRule" id="PRU01360"/>
    </source>
</evidence>
<protein>
    <submittedName>
        <fullName evidence="16">TonB-dependent receptor</fullName>
    </submittedName>
</protein>
<evidence type="ECO:0000256" key="3">
    <source>
        <dbReference type="ARBA" id="ARBA00022452"/>
    </source>
</evidence>
<evidence type="ECO:0000256" key="8">
    <source>
        <dbReference type="ARBA" id="ARBA00023077"/>
    </source>
</evidence>
<dbReference type="AlphaFoldDB" id="A0A4Y8UI98"/>
<dbReference type="InterPro" id="IPR039426">
    <property type="entry name" value="TonB-dep_rcpt-like"/>
</dbReference>
<dbReference type="Proteomes" id="UP000298133">
    <property type="component" value="Unassembled WGS sequence"/>
</dbReference>
<comment type="similarity">
    <text evidence="11 12">Belongs to the TonB-dependent receptor family.</text>
</comment>
<reference evidence="16 17" key="1">
    <citation type="submission" date="2019-03" db="EMBL/GenBank/DDBJ databases">
        <title>Draft genome of Gammaproteobacteria bacterium LSUCC0057, a member of the SAR92 clade.</title>
        <authorList>
            <person name="Lanclos V.C."/>
            <person name="Doiron C."/>
            <person name="Henson M.W."/>
            <person name="Thrash J.C."/>
        </authorList>
    </citation>
    <scope>NUCLEOTIDE SEQUENCE [LARGE SCALE GENOMIC DNA]</scope>
    <source>
        <strain evidence="16 17">LSUCC0057</strain>
    </source>
</reference>
<dbReference type="PROSITE" id="PS52016">
    <property type="entry name" value="TONB_DEPENDENT_REC_3"/>
    <property type="match status" value="1"/>
</dbReference>
<dbReference type="PANTHER" id="PTHR32552">
    <property type="entry name" value="FERRICHROME IRON RECEPTOR-RELATED"/>
    <property type="match status" value="1"/>
</dbReference>
<dbReference type="InterPro" id="IPR012910">
    <property type="entry name" value="Plug_dom"/>
</dbReference>
<dbReference type="InterPro" id="IPR000531">
    <property type="entry name" value="Beta-barrel_TonB"/>
</dbReference>
<comment type="caution">
    <text evidence="16">The sequence shown here is derived from an EMBL/GenBank/DDBJ whole genome shotgun (WGS) entry which is preliminary data.</text>
</comment>
<dbReference type="GO" id="GO:0006826">
    <property type="term" value="P:iron ion transport"/>
    <property type="evidence" value="ECO:0007669"/>
    <property type="project" value="UniProtKB-KW"/>
</dbReference>
<keyword evidence="17" id="KW-1185">Reference proteome</keyword>
<evidence type="ECO:0000256" key="10">
    <source>
        <dbReference type="ARBA" id="ARBA00023237"/>
    </source>
</evidence>
<dbReference type="Gene3D" id="2.40.170.20">
    <property type="entry name" value="TonB-dependent receptor, beta-barrel domain"/>
    <property type="match status" value="1"/>
</dbReference>
<dbReference type="GO" id="GO:0009279">
    <property type="term" value="C:cell outer membrane"/>
    <property type="evidence" value="ECO:0007669"/>
    <property type="project" value="UniProtKB-SubCell"/>
</dbReference>
<evidence type="ECO:0000256" key="4">
    <source>
        <dbReference type="ARBA" id="ARBA00022496"/>
    </source>
</evidence>
<keyword evidence="8 12" id="KW-0798">TonB box</keyword>
<evidence type="ECO:0000313" key="17">
    <source>
        <dbReference type="Proteomes" id="UP000298133"/>
    </source>
</evidence>
<keyword evidence="10 11" id="KW-0998">Cell outer membrane</keyword>
<keyword evidence="4" id="KW-0410">Iron transport</keyword>
<keyword evidence="16" id="KW-0675">Receptor</keyword>
<dbReference type="Pfam" id="PF07715">
    <property type="entry name" value="Plug"/>
    <property type="match status" value="1"/>
</dbReference>
<dbReference type="OrthoDB" id="7051185at2"/>
<evidence type="ECO:0000256" key="12">
    <source>
        <dbReference type="RuleBase" id="RU003357"/>
    </source>
</evidence>
<evidence type="ECO:0000256" key="7">
    <source>
        <dbReference type="ARBA" id="ARBA00023065"/>
    </source>
</evidence>
<dbReference type="InterPro" id="IPR036942">
    <property type="entry name" value="Beta-barrel_TonB_sf"/>
</dbReference>